<evidence type="ECO:0000256" key="1">
    <source>
        <dbReference type="SAM" id="MobiDB-lite"/>
    </source>
</evidence>
<feature type="compositionally biased region" description="Basic and acidic residues" evidence="1">
    <location>
        <begin position="130"/>
        <end position="140"/>
    </location>
</feature>
<organism evidence="2 3">
    <name type="scientific">Candidatus Iainarchaeum sp</name>
    <dbReference type="NCBI Taxonomy" id="3101447"/>
    <lineage>
        <taxon>Archaea</taxon>
        <taxon>Candidatus Iainarchaeota</taxon>
        <taxon>Candidatus Iainarchaeia</taxon>
        <taxon>Candidatus Iainarchaeales</taxon>
        <taxon>Candidatus Iainarchaeaceae</taxon>
        <taxon>Candidatus Iainarchaeum</taxon>
    </lineage>
</organism>
<feature type="region of interest" description="Disordered" evidence="1">
    <location>
        <begin position="130"/>
        <end position="167"/>
    </location>
</feature>
<feature type="compositionally biased region" description="Basic residues" evidence="1">
    <location>
        <begin position="157"/>
        <end position="167"/>
    </location>
</feature>
<sequence length="167" mass="19112">MSGKTLGELLKPIIPKMREDERQTLKAHLSKVKYWIDLARGAHKDRRNVAGIQQGYMHALKETEEFLREKKHKIEIPPRLLWPAKIPFSMDVKAESHGGSPLGTKEKMITRVKDKPKPLKLGTILARVTAAERKMREQSGKSKKPTKHGPMIQFGKPVKRKTPPRKK</sequence>
<reference evidence="2" key="1">
    <citation type="submission" date="2019-03" db="EMBL/GenBank/DDBJ databases">
        <title>Lake Tanganyika Metagenome-Assembled Genomes (MAGs).</title>
        <authorList>
            <person name="Tran P."/>
        </authorList>
    </citation>
    <scope>NUCLEOTIDE SEQUENCE</scope>
    <source>
        <strain evidence="2">M_DeepCast_50m_m2_156</strain>
    </source>
</reference>
<dbReference type="Proteomes" id="UP000774699">
    <property type="component" value="Unassembled WGS sequence"/>
</dbReference>
<protein>
    <submittedName>
        <fullName evidence="2">Uncharacterized protein</fullName>
    </submittedName>
</protein>
<proteinExistence type="predicted"/>
<evidence type="ECO:0000313" key="2">
    <source>
        <dbReference type="EMBL" id="MBM3282583.1"/>
    </source>
</evidence>
<comment type="caution">
    <text evidence="2">The sequence shown here is derived from an EMBL/GenBank/DDBJ whole genome shotgun (WGS) entry which is preliminary data.</text>
</comment>
<evidence type="ECO:0000313" key="3">
    <source>
        <dbReference type="Proteomes" id="UP000774699"/>
    </source>
</evidence>
<dbReference type="AlphaFoldDB" id="A0A8T4C7V7"/>
<gene>
    <name evidence="2" type="ORF">FJY86_04580</name>
</gene>
<dbReference type="EMBL" id="VGJJ01000050">
    <property type="protein sequence ID" value="MBM3282583.1"/>
    <property type="molecule type" value="Genomic_DNA"/>
</dbReference>
<accession>A0A8T4C7V7</accession>
<name>A0A8T4C7V7_9ARCH</name>